<dbReference type="EMBL" id="OY660864">
    <property type="protein sequence ID" value="CAJ1048445.1"/>
    <property type="molecule type" value="Genomic_DNA"/>
</dbReference>
<proteinExistence type="predicted"/>
<gene>
    <name evidence="1" type="ORF">XNOV1_A032516</name>
</gene>
<protein>
    <submittedName>
        <fullName evidence="1">Uncharacterized protein LOC128427416</fullName>
    </submittedName>
</protein>
<dbReference type="AlphaFoldDB" id="A0AAV1EIA9"/>
<organism evidence="1 2">
    <name type="scientific">Xyrichtys novacula</name>
    <name type="common">Pearly razorfish</name>
    <name type="synonym">Hemipteronotus novacula</name>
    <dbReference type="NCBI Taxonomy" id="13765"/>
    <lineage>
        <taxon>Eukaryota</taxon>
        <taxon>Metazoa</taxon>
        <taxon>Chordata</taxon>
        <taxon>Craniata</taxon>
        <taxon>Vertebrata</taxon>
        <taxon>Euteleostomi</taxon>
        <taxon>Actinopterygii</taxon>
        <taxon>Neopterygii</taxon>
        <taxon>Teleostei</taxon>
        <taxon>Neoteleostei</taxon>
        <taxon>Acanthomorphata</taxon>
        <taxon>Eupercaria</taxon>
        <taxon>Labriformes</taxon>
        <taxon>Labridae</taxon>
        <taxon>Xyrichtys</taxon>
    </lineage>
</organism>
<reference evidence="1" key="1">
    <citation type="submission" date="2023-08" db="EMBL/GenBank/DDBJ databases">
        <authorList>
            <person name="Alioto T."/>
            <person name="Alioto T."/>
            <person name="Gomez Garrido J."/>
        </authorList>
    </citation>
    <scope>NUCLEOTIDE SEQUENCE</scope>
</reference>
<name>A0AAV1EIA9_XYRNO</name>
<accession>A0AAV1EIA9</accession>
<evidence type="ECO:0000313" key="1">
    <source>
        <dbReference type="EMBL" id="CAJ1048445.1"/>
    </source>
</evidence>
<evidence type="ECO:0000313" key="2">
    <source>
        <dbReference type="Proteomes" id="UP001178508"/>
    </source>
</evidence>
<sequence>METFKRSVAAALRRLADSIDNNESSDFLSFRLDRVLQDLAQVPAEWDIEVDVVLAGLQEAADELQLRSLREDEQATFGRPRYTISPHLIEARLLLGNTVPEIAQLFRDNVCRNLCSVRILMEF</sequence>
<keyword evidence="2" id="KW-1185">Reference proteome</keyword>
<dbReference type="Proteomes" id="UP001178508">
    <property type="component" value="Chromosome 1"/>
</dbReference>